<evidence type="ECO:0000313" key="2">
    <source>
        <dbReference type="EMBL" id="KNE99127.1"/>
    </source>
</evidence>
<accession>A0A0L0VIK8</accession>
<organism evidence="2 3">
    <name type="scientific">Puccinia striiformis f. sp. tritici PST-78</name>
    <dbReference type="NCBI Taxonomy" id="1165861"/>
    <lineage>
        <taxon>Eukaryota</taxon>
        <taxon>Fungi</taxon>
        <taxon>Dikarya</taxon>
        <taxon>Basidiomycota</taxon>
        <taxon>Pucciniomycotina</taxon>
        <taxon>Pucciniomycetes</taxon>
        <taxon>Pucciniales</taxon>
        <taxon>Pucciniaceae</taxon>
        <taxon>Puccinia</taxon>
    </lineage>
</organism>
<sequence>MTMRQGLVGRRRRLRRAPAASSERSLQKWNEHVIHLATEQGLVIQFYHNETPVARYSRGASSQSRHKGTTLKGSIGED</sequence>
<proteinExistence type="predicted"/>
<comment type="caution">
    <text evidence="2">The sequence shown here is derived from an EMBL/GenBank/DDBJ whole genome shotgun (WGS) entry which is preliminary data.</text>
</comment>
<feature type="region of interest" description="Disordered" evidence="1">
    <location>
        <begin position="1"/>
        <end position="26"/>
    </location>
</feature>
<evidence type="ECO:0000313" key="3">
    <source>
        <dbReference type="Proteomes" id="UP000054564"/>
    </source>
</evidence>
<reference evidence="3" key="1">
    <citation type="submission" date="2014-03" db="EMBL/GenBank/DDBJ databases">
        <title>The Genome Sequence of Puccinia striiformis f. sp. tritici PST-78.</title>
        <authorList>
            <consortium name="The Broad Institute Genome Sequencing Platform"/>
            <person name="Cuomo C."/>
            <person name="Hulbert S."/>
            <person name="Chen X."/>
            <person name="Walker B."/>
            <person name="Young S.K."/>
            <person name="Zeng Q."/>
            <person name="Gargeya S."/>
            <person name="Fitzgerald M."/>
            <person name="Haas B."/>
            <person name="Abouelleil A."/>
            <person name="Alvarado L."/>
            <person name="Arachchi H.M."/>
            <person name="Berlin A.M."/>
            <person name="Chapman S.B."/>
            <person name="Goldberg J."/>
            <person name="Griggs A."/>
            <person name="Gujja S."/>
            <person name="Hansen M."/>
            <person name="Howarth C."/>
            <person name="Imamovic A."/>
            <person name="Larimer J."/>
            <person name="McCowan C."/>
            <person name="Montmayeur A."/>
            <person name="Murphy C."/>
            <person name="Neiman D."/>
            <person name="Pearson M."/>
            <person name="Priest M."/>
            <person name="Roberts A."/>
            <person name="Saif S."/>
            <person name="Shea T."/>
            <person name="Sisk P."/>
            <person name="Sykes S."/>
            <person name="Wortman J."/>
            <person name="Nusbaum C."/>
            <person name="Birren B."/>
        </authorList>
    </citation>
    <scope>NUCLEOTIDE SEQUENCE [LARGE SCALE GENOMIC DNA]</scope>
    <source>
        <strain evidence="3">race PST-78</strain>
    </source>
</reference>
<feature type="region of interest" description="Disordered" evidence="1">
    <location>
        <begin position="55"/>
        <end position="78"/>
    </location>
</feature>
<name>A0A0L0VIK8_9BASI</name>
<protein>
    <submittedName>
        <fullName evidence="2">Uncharacterized protein</fullName>
    </submittedName>
</protein>
<keyword evidence="3" id="KW-1185">Reference proteome</keyword>
<dbReference type="AlphaFoldDB" id="A0A0L0VIK8"/>
<dbReference type="EMBL" id="AJIL01000049">
    <property type="protein sequence ID" value="KNE99127.1"/>
    <property type="molecule type" value="Genomic_DNA"/>
</dbReference>
<evidence type="ECO:0000256" key="1">
    <source>
        <dbReference type="SAM" id="MobiDB-lite"/>
    </source>
</evidence>
<gene>
    <name evidence="2" type="ORF">PSTG_07606</name>
</gene>
<dbReference type="Proteomes" id="UP000054564">
    <property type="component" value="Unassembled WGS sequence"/>
</dbReference>